<comment type="similarity">
    <text evidence="1">Belongs to the transposase 11 family.</text>
</comment>
<keyword evidence="2" id="KW-0815">Transposition</keyword>
<dbReference type="NCBIfam" id="NF033592">
    <property type="entry name" value="transpos_IS4_1"/>
    <property type="match status" value="1"/>
</dbReference>
<evidence type="ECO:0000256" key="5">
    <source>
        <dbReference type="SAM" id="MobiDB-lite"/>
    </source>
</evidence>
<reference evidence="7 8" key="1">
    <citation type="submission" date="2015-04" db="EMBL/GenBank/DDBJ databases">
        <title>The complete genome sequence of the rumen methanogen Methanobrevibacter millerae SM9.</title>
        <authorList>
            <person name="Leahy S.C."/>
            <person name="Kelly W.J."/>
            <person name="Pacheco D.M."/>
            <person name="Li D."/>
            <person name="Altermann E."/>
            <person name="Attwood G.T."/>
        </authorList>
    </citation>
    <scope>NUCLEOTIDE SEQUENCE [LARGE SCALE GENOMIC DNA]</scope>
    <source>
        <strain evidence="7 8">SM9</strain>
    </source>
</reference>
<evidence type="ECO:0000256" key="2">
    <source>
        <dbReference type="ARBA" id="ARBA00022578"/>
    </source>
</evidence>
<dbReference type="GeneID" id="26735563"/>
<feature type="domain" description="Transposase IS4-like" evidence="6">
    <location>
        <begin position="151"/>
        <end position="347"/>
    </location>
</feature>
<evidence type="ECO:0000313" key="7">
    <source>
        <dbReference type="EMBL" id="ALT68386.1"/>
    </source>
</evidence>
<name>A0A0U2V1J6_9EURY</name>
<accession>A0A0U2V1J6</accession>
<keyword evidence="3" id="KW-0238">DNA-binding</keyword>
<evidence type="ECO:0000313" key="8">
    <source>
        <dbReference type="Proteomes" id="UP000067738"/>
    </source>
</evidence>
<proteinExistence type="inferred from homology"/>
<organism evidence="7 8">
    <name type="scientific">Methanobrevibacter millerae</name>
    <dbReference type="NCBI Taxonomy" id="230361"/>
    <lineage>
        <taxon>Archaea</taxon>
        <taxon>Methanobacteriati</taxon>
        <taxon>Methanobacteriota</taxon>
        <taxon>Methanomada group</taxon>
        <taxon>Methanobacteria</taxon>
        <taxon>Methanobacteriales</taxon>
        <taxon>Methanobacteriaceae</taxon>
        <taxon>Methanobrevibacter</taxon>
    </lineage>
</organism>
<dbReference type="AlphaFoldDB" id="A0A0U2V1J6"/>
<dbReference type="GO" id="GO:0003677">
    <property type="term" value="F:DNA binding"/>
    <property type="evidence" value="ECO:0007669"/>
    <property type="project" value="UniProtKB-KW"/>
</dbReference>
<sequence length="443" mass="52660">MYSFDRFIKNFFRLFECFISKRYITEDNRFIRDRKMTQKEYTAFILSQRSCTSYIETIRFFTMWMKKDFETISSQGIGKQRMFIDPKVFIDMYECFIDELYNKFPGFSKFKGYIVSACDGSIVDLPNVTLTREEFPVGDENLLKEKRIRARVSCVLDVHSKHILTVKIVETVVNEIDLAIEHLNNLKQRLDITKLITIYDRGYPSIELMAKTIDLNSKFLIRLPKNVFAHQIKQMKTNDEIIQINMTNNRLKKFDDENLKEKARKMGRLEIRIALIDIGNEEPEILATNLTPEEFSTEDLKELYAKRWTVETGFDRLKNLIEIEDFSGIRRQIIEQDFYAHIFVYNLAITIKNHAENNITRTPRNKDKKIIYQSNFAKIIGNIYLFFFDILFGSRTKREEIIDFIIKEASKELTQYEEHQYDEKERKTPDVNNKHPGNKKKTL</sequence>
<feature type="region of interest" description="Disordered" evidence="5">
    <location>
        <begin position="417"/>
        <end position="443"/>
    </location>
</feature>
<evidence type="ECO:0000256" key="3">
    <source>
        <dbReference type="ARBA" id="ARBA00023125"/>
    </source>
</evidence>
<dbReference type="Gene3D" id="3.90.350.10">
    <property type="entry name" value="Transposase Inhibitor Protein From Tn5, Chain A, domain 1"/>
    <property type="match status" value="1"/>
</dbReference>
<dbReference type="GO" id="GO:0006313">
    <property type="term" value="P:DNA transposition"/>
    <property type="evidence" value="ECO:0007669"/>
    <property type="project" value="InterPro"/>
</dbReference>
<dbReference type="Pfam" id="PF01609">
    <property type="entry name" value="DDE_Tnp_1"/>
    <property type="match status" value="1"/>
</dbReference>
<dbReference type="PATRIC" id="fig|230361.4.peg.609"/>
<dbReference type="InterPro" id="IPR012337">
    <property type="entry name" value="RNaseH-like_sf"/>
</dbReference>
<dbReference type="InterPro" id="IPR002559">
    <property type="entry name" value="Transposase_11"/>
</dbReference>
<evidence type="ECO:0000256" key="4">
    <source>
        <dbReference type="ARBA" id="ARBA00023172"/>
    </source>
</evidence>
<dbReference type="RefSeq" id="WP_083495816.1">
    <property type="nucleotide sequence ID" value="NZ_CP011266.1"/>
</dbReference>
<protein>
    <submittedName>
        <fullName evidence="7">Transposase</fullName>
    </submittedName>
</protein>
<keyword evidence="4" id="KW-0233">DNA recombination</keyword>
<dbReference type="InterPro" id="IPR047952">
    <property type="entry name" value="Transpos_IS4"/>
</dbReference>
<dbReference type="SUPFAM" id="SSF53098">
    <property type="entry name" value="Ribonuclease H-like"/>
    <property type="match status" value="1"/>
</dbReference>
<dbReference type="EMBL" id="CP011266">
    <property type="protein sequence ID" value="ALT68386.1"/>
    <property type="molecule type" value="Genomic_DNA"/>
</dbReference>
<gene>
    <name evidence="7" type="ORF">sm9_0587</name>
</gene>
<evidence type="ECO:0000259" key="6">
    <source>
        <dbReference type="Pfam" id="PF01609"/>
    </source>
</evidence>
<dbReference type="KEGG" id="mmil:sm9_0587"/>
<dbReference type="PANTHER" id="PTHR33258">
    <property type="entry name" value="TRANSPOSASE INSL FOR INSERTION SEQUENCE ELEMENT IS186A-RELATED"/>
    <property type="match status" value="1"/>
</dbReference>
<keyword evidence="8" id="KW-1185">Reference proteome</keyword>
<dbReference type="PANTHER" id="PTHR33258:SF1">
    <property type="entry name" value="TRANSPOSASE INSL FOR INSERTION SEQUENCE ELEMENT IS186A-RELATED"/>
    <property type="match status" value="1"/>
</dbReference>
<feature type="compositionally biased region" description="Basic and acidic residues" evidence="5">
    <location>
        <begin position="417"/>
        <end position="433"/>
    </location>
</feature>
<dbReference type="GO" id="GO:0004803">
    <property type="term" value="F:transposase activity"/>
    <property type="evidence" value="ECO:0007669"/>
    <property type="project" value="InterPro"/>
</dbReference>
<evidence type="ECO:0000256" key="1">
    <source>
        <dbReference type="ARBA" id="ARBA00010075"/>
    </source>
</evidence>
<dbReference type="Proteomes" id="UP000067738">
    <property type="component" value="Chromosome"/>
</dbReference>